<evidence type="ECO:0000259" key="4">
    <source>
        <dbReference type="SMART" id="SM01328"/>
    </source>
</evidence>
<evidence type="ECO:0000256" key="1">
    <source>
        <dbReference type="ARBA" id="ARBA00022723"/>
    </source>
</evidence>
<keyword evidence="3" id="KW-0862">Zinc</keyword>
<name>A0A1V6SVD8_9EURO</name>
<comment type="caution">
    <text evidence="5">The sequence shown here is derived from an EMBL/GenBank/DDBJ whole genome shotgun (WGS) entry which is preliminary data.</text>
</comment>
<dbReference type="SMART" id="SM01328">
    <property type="entry name" value="zf-3CxxC"/>
    <property type="match status" value="1"/>
</dbReference>
<dbReference type="OrthoDB" id="8121437at2759"/>
<proteinExistence type="predicted"/>
<protein>
    <recommendedName>
        <fullName evidence="4">3CxxC-type domain-containing protein</fullName>
    </recommendedName>
</protein>
<evidence type="ECO:0000313" key="6">
    <source>
        <dbReference type="Proteomes" id="UP000191285"/>
    </source>
</evidence>
<feature type="domain" description="3CxxC-type" evidence="4">
    <location>
        <begin position="52"/>
        <end position="150"/>
    </location>
</feature>
<accession>A0A1V6SVD8</accession>
<sequence>MTRKRQNKKAKKWSMYQSLHSSVSTLLAEENLAYQFNSNDNDTEVSDSYDSFIMGRFTCHNPTCKSDGWSSKKIAITIRKYPGFRYNVRVYHQRCKSCNSLSKPYLDHSYAERVAYRLKKWEGIRMEKPNYSGKSNGPHNQHLCEGCKAGHCEARF</sequence>
<dbReference type="AlphaFoldDB" id="A0A1V6SVD8"/>
<gene>
    <name evidence="5" type="ORF">PENSTE_c019G00159</name>
</gene>
<evidence type="ECO:0000256" key="3">
    <source>
        <dbReference type="ARBA" id="ARBA00022833"/>
    </source>
</evidence>
<reference evidence="6" key="1">
    <citation type="journal article" date="2017" name="Nat. Microbiol.">
        <title>Global analysis of biosynthetic gene clusters reveals vast potential of secondary metabolite production in Penicillium species.</title>
        <authorList>
            <person name="Nielsen J.C."/>
            <person name="Grijseels S."/>
            <person name="Prigent S."/>
            <person name="Ji B."/>
            <person name="Dainat J."/>
            <person name="Nielsen K.F."/>
            <person name="Frisvad J.C."/>
            <person name="Workman M."/>
            <person name="Nielsen J."/>
        </authorList>
    </citation>
    <scope>NUCLEOTIDE SEQUENCE [LARGE SCALE GENOMIC DNA]</scope>
    <source>
        <strain evidence="6">IBT 24891</strain>
    </source>
</reference>
<dbReference type="Pfam" id="PF13695">
    <property type="entry name" value="Zn_ribbon_3CxxC"/>
    <property type="match status" value="1"/>
</dbReference>
<organism evidence="5 6">
    <name type="scientific">Penicillium steckii</name>
    <dbReference type="NCBI Taxonomy" id="303698"/>
    <lineage>
        <taxon>Eukaryota</taxon>
        <taxon>Fungi</taxon>
        <taxon>Dikarya</taxon>
        <taxon>Ascomycota</taxon>
        <taxon>Pezizomycotina</taxon>
        <taxon>Eurotiomycetes</taxon>
        <taxon>Eurotiomycetidae</taxon>
        <taxon>Eurotiales</taxon>
        <taxon>Aspergillaceae</taxon>
        <taxon>Penicillium</taxon>
    </lineage>
</organism>
<dbReference type="GO" id="GO:0008270">
    <property type="term" value="F:zinc ion binding"/>
    <property type="evidence" value="ECO:0007669"/>
    <property type="project" value="UniProtKB-KW"/>
</dbReference>
<keyword evidence="6" id="KW-1185">Reference proteome</keyword>
<dbReference type="InterPro" id="IPR027377">
    <property type="entry name" value="ZAR1/RTP1-5-like_Znf-3CxxC"/>
</dbReference>
<keyword evidence="2" id="KW-0863">Zinc-finger</keyword>
<dbReference type="EMBL" id="MLKD01000019">
    <property type="protein sequence ID" value="OQE17977.1"/>
    <property type="molecule type" value="Genomic_DNA"/>
</dbReference>
<keyword evidence="1" id="KW-0479">Metal-binding</keyword>
<evidence type="ECO:0000313" key="5">
    <source>
        <dbReference type="EMBL" id="OQE17977.1"/>
    </source>
</evidence>
<dbReference type="Proteomes" id="UP000191285">
    <property type="component" value="Unassembled WGS sequence"/>
</dbReference>
<evidence type="ECO:0000256" key="2">
    <source>
        <dbReference type="ARBA" id="ARBA00022771"/>
    </source>
</evidence>
<dbReference type="STRING" id="303698.A0A1V6SVD8"/>